<dbReference type="InterPro" id="IPR001767">
    <property type="entry name" value="Hedgehog_Hint"/>
</dbReference>
<proteinExistence type="predicted"/>
<dbReference type="InterPro" id="IPR003587">
    <property type="entry name" value="Hint_dom_N"/>
</dbReference>
<dbReference type="AlphaFoldDB" id="A0AAD4NC95"/>
<feature type="compositionally biased region" description="Low complexity" evidence="2">
    <location>
        <begin position="481"/>
        <end position="509"/>
    </location>
</feature>
<dbReference type="GO" id="GO:0016539">
    <property type="term" value="P:intein-mediated protein splicing"/>
    <property type="evidence" value="ECO:0007669"/>
    <property type="project" value="InterPro"/>
</dbReference>
<evidence type="ECO:0000256" key="1">
    <source>
        <dbReference type="ARBA" id="ARBA00022473"/>
    </source>
</evidence>
<dbReference type="SMART" id="SM00306">
    <property type="entry name" value="HintN"/>
    <property type="match status" value="1"/>
</dbReference>
<dbReference type="InterPro" id="IPR006141">
    <property type="entry name" value="Intein_N"/>
</dbReference>
<evidence type="ECO:0000259" key="4">
    <source>
        <dbReference type="SMART" id="SM00306"/>
    </source>
</evidence>
<dbReference type="PANTHER" id="PTHR46706:SF12">
    <property type="entry name" value="PROTEIN QUA-1-RELATED"/>
    <property type="match status" value="1"/>
</dbReference>
<comment type="caution">
    <text evidence="5">The sequence shown here is derived from an EMBL/GenBank/DDBJ whole genome shotgun (WGS) entry which is preliminary data.</text>
</comment>
<dbReference type="InterPro" id="IPR036844">
    <property type="entry name" value="Hint_dom_sf"/>
</dbReference>
<dbReference type="CDD" id="cd00081">
    <property type="entry name" value="Hint"/>
    <property type="match status" value="1"/>
</dbReference>
<feature type="region of interest" description="Disordered" evidence="2">
    <location>
        <begin position="82"/>
        <end position="115"/>
    </location>
</feature>
<sequence>MFYGPPLKGHTSAFSLLLLLNILHFAYLSLLNSCGKDSVPYLITVDLAGRPELHCETPSCFGRYKQPRIKTTTIAPVVEYDDNDDAQEDTSTNSNTLQWSRLQDEKPTKNNGGRRRLVRSAGRDFAECTGELSDAVCSAPDEWTGAVAEINNGTHISLQMECCRYDDLVVATELKSVVVRPGERYVGGVVKENGRTVAFDLVKEVRKNVTARNQVRYIVTIYRMLCMLDHRSKADIFFEQNRDPYIDRVTQLTSRTTYAPTSIPQFPQRSSSFIPTTSVTRVPKLPKYQRGEYESTARRRHPPTKASYYEGRHSVYGPSNRVGNRHQIYSRPYYPRRRQYYRPVVDDYEYYDEMPYHRPAYGRHPRIKITDDQLWPMIRYSPSGRDSKRMRPRLYAGGAYEPDNQQQVLQAEDEYQIPEGVAPQAPPPTEPQQLFATSDNNYVTAGNNYITLLPPTAIQPSLGVQSYVTSNYVPPPPVPPASSGGSYSSYPTATGGSYETYQQHNQQQQQQQVTIQTDCSSSCNSQSCSTPCTAQTCAPPCPTCAPTCTPTCTPACPTCTPSCCCGSSGSGGGGAGVGVFGALQCFSGDMLVKTPVGDKRIDDLQIGDMVLSVEQSLVAYSPIVMFLHKKPNEKALYLHVETESGRHLKLTEFHLIYTSKNCVAGDKLRLVHARDLKVGYCVYVLSNETENVSTLYSSRVTIIRQVNDFGIFSPLTASGDILVNGVLASCHSNMAAQTLQQTFFGWWRSIHSWTTKMSHMFHLRRPSFLPHIEMMHYIQNSVMPSEGELPFGVEYLVSVMEVFIPYSSIYS</sequence>
<organism evidence="5 6">
    <name type="scientific">Ditylenchus destructor</name>
    <dbReference type="NCBI Taxonomy" id="166010"/>
    <lineage>
        <taxon>Eukaryota</taxon>
        <taxon>Metazoa</taxon>
        <taxon>Ecdysozoa</taxon>
        <taxon>Nematoda</taxon>
        <taxon>Chromadorea</taxon>
        <taxon>Rhabditida</taxon>
        <taxon>Tylenchina</taxon>
        <taxon>Tylenchomorpha</taxon>
        <taxon>Sphaerularioidea</taxon>
        <taxon>Anguinidae</taxon>
        <taxon>Anguininae</taxon>
        <taxon>Ditylenchus</taxon>
    </lineage>
</organism>
<evidence type="ECO:0000256" key="3">
    <source>
        <dbReference type="SAM" id="SignalP"/>
    </source>
</evidence>
<name>A0AAD4NC95_9BILA</name>
<dbReference type="PANTHER" id="PTHR46706">
    <property type="entry name" value="PROTEIN QUA-1-RELATED"/>
    <property type="match status" value="1"/>
</dbReference>
<dbReference type="GO" id="GO:0016540">
    <property type="term" value="P:protein autoprocessing"/>
    <property type="evidence" value="ECO:0007669"/>
    <property type="project" value="InterPro"/>
</dbReference>
<feature type="chain" id="PRO_5042072336" evidence="3">
    <location>
        <begin position="29"/>
        <end position="811"/>
    </location>
</feature>
<feature type="region of interest" description="Disordered" evidence="2">
    <location>
        <begin position="290"/>
        <end position="322"/>
    </location>
</feature>
<dbReference type="InterPro" id="IPR052140">
    <property type="entry name" value="Dev_Signal_Hedgehog-like"/>
</dbReference>
<evidence type="ECO:0000313" key="5">
    <source>
        <dbReference type="EMBL" id="KAI1725633.1"/>
    </source>
</evidence>
<keyword evidence="3" id="KW-0732">Signal</keyword>
<gene>
    <name evidence="5" type="ORF">DdX_02302</name>
</gene>
<keyword evidence="1" id="KW-0217">Developmental protein</keyword>
<dbReference type="Proteomes" id="UP001201812">
    <property type="component" value="Unassembled WGS sequence"/>
</dbReference>
<dbReference type="Gene3D" id="2.170.16.10">
    <property type="entry name" value="Hedgehog/Intein (Hint) domain"/>
    <property type="match status" value="1"/>
</dbReference>
<evidence type="ECO:0000256" key="2">
    <source>
        <dbReference type="SAM" id="MobiDB-lite"/>
    </source>
</evidence>
<feature type="domain" description="Hint" evidence="4">
    <location>
        <begin position="583"/>
        <end position="686"/>
    </location>
</feature>
<keyword evidence="6" id="KW-1185">Reference proteome</keyword>
<feature type="region of interest" description="Disordered" evidence="2">
    <location>
        <begin position="478"/>
        <end position="509"/>
    </location>
</feature>
<reference evidence="5" key="1">
    <citation type="submission" date="2022-01" db="EMBL/GenBank/DDBJ databases">
        <title>Genome Sequence Resource for Two Populations of Ditylenchus destructor, the Migratory Endoparasitic Phytonematode.</title>
        <authorList>
            <person name="Zhang H."/>
            <person name="Lin R."/>
            <person name="Xie B."/>
        </authorList>
    </citation>
    <scope>NUCLEOTIDE SEQUENCE</scope>
    <source>
        <strain evidence="5">BazhouSP</strain>
    </source>
</reference>
<dbReference type="Pfam" id="PF01079">
    <property type="entry name" value="Hint"/>
    <property type="match status" value="1"/>
</dbReference>
<evidence type="ECO:0000313" key="6">
    <source>
        <dbReference type="Proteomes" id="UP001201812"/>
    </source>
</evidence>
<dbReference type="PROSITE" id="PS50817">
    <property type="entry name" value="INTEIN_N_TER"/>
    <property type="match status" value="1"/>
</dbReference>
<protein>
    <submittedName>
        <fullName evidence="5">Hint module domain-containing protein</fullName>
    </submittedName>
</protein>
<feature type="compositionally biased region" description="Polar residues" evidence="2">
    <location>
        <begin position="89"/>
        <end position="101"/>
    </location>
</feature>
<dbReference type="EMBL" id="JAKKPZ010000002">
    <property type="protein sequence ID" value="KAI1725633.1"/>
    <property type="molecule type" value="Genomic_DNA"/>
</dbReference>
<accession>A0AAD4NC95</accession>
<feature type="signal peptide" evidence="3">
    <location>
        <begin position="1"/>
        <end position="28"/>
    </location>
</feature>
<dbReference type="SUPFAM" id="SSF51294">
    <property type="entry name" value="Hedgehog/intein (Hint) domain"/>
    <property type="match status" value="1"/>
</dbReference>